<evidence type="ECO:0000259" key="11">
    <source>
        <dbReference type="PROSITE" id="PS50203"/>
    </source>
</evidence>
<dbReference type="InterPro" id="IPR022682">
    <property type="entry name" value="Calpain_domain_III"/>
</dbReference>
<dbReference type="InterPro" id="IPR000169">
    <property type="entry name" value="Pept_cys_AS"/>
</dbReference>
<dbReference type="InterPro" id="IPR022684">
    <property type="entry name" value="Calpain_cysteine_protease"/>
</dbReference>
<evidence type="ECO:0000256" key="9">
    <source>
        <dbReference type="PROSITE-ProRule" id="PRU00239"/>
    </source>
</evidence>
<dbReference type="GO" id="GO:0004198">
    <property type="term" value="F:calcium-dependent cysteine-type endopeptidase activity"/>
    <property type="evidence" value="ECO:0007669"/>
    <property type="project" value="InterPro"/>
</dbReference>
<dbReference type="PROSITE" id="PS50222">
    <property type="entry name" value="EF_HAND_2"/>
    <property type="match status" value="1"/>
</dbReference>
<feature type="active site" evidence="8 9">
    <location>
        <position position="158"/>
    </location>
</feature>
<evidence type="ECO:0000259" key="12">
    <source>
        <dbReference type="PROSITE" id="PS50222"/>
    </source>
</evidence>
<dbReference type="CDD" id="cd00044">
    <property type="entry name" value="CysPc"/>
    <property type="match status" value="1"/>
</dbReference>
<comment type="similarity">
    <text evidence="1">Belongs to the peptidase C2 family.</text>
</comment>
<dbReference type="Proteomes" id="UP000515154">
    <property type="component" value="Linkage group LG11"/>
</dbReference>
<keyword evidence="2 9" id="KW-0645">Protease</keyword>
<evidence type="ECO:0000256" key="2">
    <source>
        <dbReference type="ARBA" id="ARBA00022670"/>
    </source>
</evidence>
<dbReference type="CDD" id="cd00214">
    <property type="entry name" value="Calpain_III"/>
    <property type="match status" value="1"/>
</dbReference>
<sequence>MFSQSFTKMFSGGDGGGSSIFNMGGGQFNIDFGDSGLGGFKIPIQLPGQKGGEGISIRLPGKGGGHNSVIGRSSRKQRENPFASMEQQNYDEIVKKCQEEGILFEDPEFPADNSSLFLEGGQRRTIEWKRPKEICEDPKFFVGGASRFDVKQGELGDCWLLAAVASLTIDQKLLFRVVPLGQNFQENYTGCFRFRFWHQGDWVDVVVDDRIPTSYGQLIYMHSADKNEFWSALLEKAYAKLNGCYEALKGGNSSEAMEDFTGGVTEMFDLRESQDKLFQIMLKAFQRSSLMGCSIDADPSQLEAKLSNGLICGHAYSITCCKFAEIPSYVEIETPRKKGKIPMVRIRNPWGESEWNGAWSDQSEEWKFISQAERNEIGLVYEDDGEFWMSFQDFVSNFQKLEICNLAPDSLDEDELNARSKKRWESTCESGSWVKRVSAGGCRNYLDTFWTNPQFKVSLTDPDDDDDDNMCTLLIAVLQKDRRKNKKQGIEMLTIGYMIYKLSDDAMGGIQDMNFFKYHPSCGKSASFINMREICGRHKLDPGNYVVVPSTFEPNCEGDFLVRVFTEKESTGGLLDEETGFDDNQLEMISICRLQAQPPQCSPSKGSSFVTERATSRQQGIAFQAIVPSHTARPAVVGPKPAEGEAAAAAGSQMTFNEATDEEKEQGEALRSKFMEIAGEDMEINSYELRDVLNTVFKSGSFVEFQFEGFGIEACRSMVAMHDGDMSGKLGFVEFKTLWKDLRRWKSVFKDFDADKSGNLNSHELRNALHSAGFRLSNNNFQALVMRYSNEDGSISFVDFIVCAIRLKSMLTSFATYDTGKTGVIALSANNFVQMTMYS</sequence>
<gene>
    <name evidence="14" type="primary">LOC115217089</name>
</gene>
<dbReference type="PANTHER" id="PTHR10183:SF433">
    <property type="entry name" value="CALPAIN-A-RELATED"/>
    <property type="match status" value="1"/>
</dbReference>
<dbReference type="SUPFAM" id="SSF47473">
    <property type="entry name" value="EF-hand"/>
    <property type="match status" value="1"/>
</dbReference>
<dbReference type="GO" id="GO:0005737">
    <property type="term" value="C:cytoplasm"/>
    <property type="evidence" value="ECO:0007669"/>
    <property type="project" value="TreeGrafter"/>
</dbReference>
<keyword evidence="4" id="KW-0677">Repeat</keyword>
<dbReference type="InterPro" id="IPR036213">
    <property type="entry name" value="Calpain_III_sf"/>
</dbReference>
<dbReference type="FunFam" id="3.90.70.10:FF:000001">
    <property type="entry name" value="Calpain-1 catalytic subunit"/>
    <property type="match status" value="1"/>
</dbReference>
<dbReference type="SUPFAM" id="SSF49758">
    <property type="entry name" value="Calpain large subunit, middle domain (domain III)"/>
    <property type="match status" value="1"/>
</dbReference>
<dbReference type="PANTHER" id="PTHR10183">
    <property type="entry name" value="CALPAIN"/>
    <property type="match status" value="1"/>
</dbReference>
<dbReference type="PROSITE" id="PS00139">
    <property type="entry name" value="THIOL_PROTEASE_CYS"/>
    <property type="match status" value="1"/>
</dbReference>
<dbReference type="InterPro" id="IPR018247">
    <property type="entry name" value="EF_Hand_1_Ca_BS"/>
</dbReference>
<keyword evidence="7" id="KW-0106">Calcium</keyword>
<evidence type="ECO:0000256" key="5">
    <source>
        <dbReference type="ARBA" id="ARBA00022801"/>
    </source>
</evidence>
<dbReference type="Gene3D" id="2.60.120.380">
    <property type="match status" value="1"/>
</dbReference>
<dbReference type="SUPFAM" id="SSF54001">
    <property type="entry name" value="Cysteine proteinases"/>
    <property type="match status" value="1"/>
</dbReference>
<dbReference type="InterPro" id="IPR038765">
    <property type="entry name" value="Papain-like_cys_pep_sf"/>
</dbReference>
<dbReference type="InterPro" id="IPR011992">
    <property type="entry name" value="EF-hand-dom_pair"/>
</dbReference>
<evidence type="ECO:0000256" key="7">
    <source>
        <dbReference type="ARBA" id="ARBA00022837"/>
    </source>
</evidence>
<dbReference type="SMART" id="SM00230">
    <property type="entry name" value="CysPc"/>
    <property type="match status" value="1"/>
</dbReference>
<dbReference type="GO" id="GO:0005509">
    <property type="term" value="F:calcium ion binding"/>
    <property type="evidence" value="ECO:0007669"/>
    <property type="project" value="InterPro"/>
</dbReference>
<dbReference type="FunFam" id="2.60.120.380:FF:000001">
    <property type="entry name" value="Calpain-1 catalytic subunit"/>
    <property type="match status" value="1"/>
</dbReference>
<dbReference type="Gene3D" id="1.10.238.10">
    <property type="entry name" value="EF-hand"/>
    <property type="match status" value="1"/>
</dbReference>
<dbReference type="RefSeq" id="XP_029642542.1">
    <property type="nucleotide sequence ID" value="XM_029786682.2"/>
</dbReference>
<keyword evidence="3" id="KW-0479">Metal-binding</keyword>
<dbReference type="InterPro" id="IPR002048">
    <property type="entry name" value="EF_hand_dom"/>
</dbReference>
<keyword evidence="6 9" id="KW-0788">Thiol protease</keyword>
<dbReference type="SMART" id="SM00720">
    <property type="entry name" value="calpain_III"/>
    <property type="match status" value="1"/>
</dbReference>
<name>A0A6P7SWA3_9MOLL</name>
<dbReference type="PROSITE" id="PS50203">
    <property type="entry name" value="CALPAIN_CAT"/>
    <property type="match status" value="1"/>
</dbReference>
<dbReference type="InterPro" id="IPR022683">
    <property type="entry name" value="Calpain_III"/>
</dbReference>
<feature type="region of interest" description="Disordered" evidence="10">
    <location>
        <begin position="59"/>
        <end position="83"/>
    </location>
</feature>
<dbReference type="KEGG" id="osn:115217089"/>
<dbReference type="CDD" id="cd16196">
    <property type="entry name" value="EFh_PEF_CalpA_B"/>
    <property type="match status" value="1"/>
</dbReference>
<dbReference type="AlphaFoldDB" id="A0A6P7SWA3"/>
<keyword evidence="5 9" id="KW-0378">Hydrolase</keyword>
<dbReference type="Pfam" id="PF01067">
    <property type="entry name" value="Calpain_III"/>
    <property type="match status" value="1"/>
</dbReference>
<evidence type="ECO:0000313" key="14">
    <source>
        <dbReference type="RefSeq" id="XP_029642542.1"/>
    </source>
</evidence>
<reference evidence="14" key="1">
    <citation type="submission" date="2025-08" db="UniProtKB">
        <authorList>
            <consortium name="RefSeq"/>
        </authorList>
    </citation>
    <scope>IDENTIFICATION</scope>
</reference>
<dbReference type="GO" id="GO:0006508">
    <property type="term" value="P:proteolysis"/>
    <property type="evidence" value="ECO:0007669"/>
    <property type="project" value="UniProtKB-KW"/>
</dbReference>
<dbReference type="Gene3D" id="3.90.70.10">
    <property type="entry name" value="Cysteine proteinases"/>
    <property type="match status" value="1"/>
</dbReference>
<evidence type="ECO:0000256" key="1">
    <source>
        <dbReference type="ARBA" id="ARBA00007623"/>
    </source>
</evidence>
<dbReference type="InterPro" id="IPR001300">
    <property type="entry name" value="Peptidase_C2_calpain_cat"/>
</dbReference>
<evidence type="ECO:0000256" key="6">
    <source>
        <dbReference type="ARBA" id="ARBA00022807"/>
    </source>
</evidence>
<protein>
    <submittedName>
        <fullName evidence="14">Calpain-A isoform X1</fullName>
    </submittedName>
</protein>
<feature type="domain" description="EF-hand" evidence="12">
    <location>
        <begin position="740"/>
        <end position="775"/>
    </location>
</feature>
<evidence type="ECO:0000313" key="13">
    <source>
        <dbReference type="Proteomes" id="UP000515154"/>
    </source>
</evidence>
<dbReference type="SMART" id="SM00054">
    <property type="entry name" value="EFh"/>
    <property type="match status" value="2"/>
</dbReference>
<feature type="active site" evidence="8 9">
    <location>
        <position position="314"/>
    </location>
</feature>
<accession>A0A6P7SWA3</accession>
<dbReference type="PROSITE" id="PS00018">
    <property type="entry name" value="EF_HAND_1"/>
    <property type="match status" value="1"/>
</dbReference>
<evidence type="ECO:0000256" key="10">
    <source>
        <dbReference type="SAM" id="MobiDB-lite"/>
    </source>
</evidence>
<dbReference type="InterPro" id="IPR033883">
    <property type="entry name" value="C2_III"/>
</dbReference>
<dbReference type="Pfam" id="PF00648">
    <property type="entry name" value="Peptidase_C2"/>
    <property type="match status" value="1"/>
</dbReference>
<keyword evidence="13" id="KW-1185">Reference proteome</keyword>
<feature type="active site" evidence="8 9">
    <location>
        <position position="348"/>
    </location>
</feature>
<evidence type="ECO:0000256" key="4">
    <source>
        <dbReference type="ARBA" id="ARBA00022737"/>
    </source>
</evidence>
<proteinExistence type="inferred from homology"/>
<evidence type="ECO:0000256" key="8">
    <source>
        <dbReference type="PIRSR" id="PIRSR622684-1"/>
    </source>
</evidence>
<evidence type="ECO:0000256" key="3">
    <source>
        <dbReference type="ARBA" id="ARBA00022723"/>
    </source>
</evidence>
<dbReference type="PRINTS" id="PR00704">
    <property type="entry name" value="CALPAIN"/>
</dbReference>
<organism evidence="13 14">
    <name type="scientific">Octopus sinensis</name>
    <name type="common">East Asian common octopus</name>
    <dbReference type="NCBI Taxonomy" id="2607531"/>
    <lineage>
        <taxon>Eukaryota</taxon>
        <taxon>Metazoa</taxon>
        <taxon>Spiralia</taxon>
        <taxon>Lophotrochozoa</taxon>
        <taxon>Mollusca</taxon>
        <taxon>Cephalopoda</taxon>
        <taxon>Coleoidea</taxon>
        <taxon>Octopodiformes</taxon>
        <taxon>Octopoda</taxon>
        <taxon>Incirrata</taxon>
        <taxon>Octopodidae</taxon>
        <taxon>Octopus</taxon>
    </lineage>
</organism>
<feature type="domain" description="Calpain catalytic" evidence="11">
    <location>
        <begin position="103"/>
        <end position="407"/>
    </location>
</feature>